<keyword evidence="3" id="KW-1185">Reference proteome</keyword>
<dbReference type="AlphaFoldDB" id="A0A0C4YIC1"/>
<dbReference type="STRING" id="68895.RR42_s0795"/>
<evidence type="ECO:0000313" key="2">
    <source>
        <dbReference type="EMBL" id="AJG22385.1"/>
    </source>
</evidence>
<sequence>MSQARASEDRQLRFEACRFAIDTFVKIHLEHIEGARLLLTSHLRMMFTLSLGALAGLITLYASILRFGAVDLHAPGGMVRVCFAMAALASMVVSALLSAASLQRASADAAQLLRDPFPDTDNALTNIFDKVDANERQILQSVNQALEARVARHPGFDANTRTPTILLVVGVVMAGLSFFEATI</sequence>
<evidence type="ECO:0000256" key="1">
    <source>
        <dbReference type="SAM" id="Phobius"/>
    </source>
</evidence>
<organism evidence="2 3">
    <name type="scientific">Cupriavidus basilensis</name>
    <dbReference type="NCBI Taxonomy" id="68895"/>
    <lineage>
        <taxon>Bacteria</taxon>
        <taxon>Pseudomonadati</taxon>
        <taxon>Pseudomonadota</taxon>
        <taxon>Betaproteobacteria</taxon>
        <taxon>Burkholderiales</taxon>
        <taxon>Burkholderiaceae</taxon>
        <taxon>Cupriavidus</taxon>
    </lineage>
</organism>
<feature type="transmembrane region" description="Helical" evidence="1">
    <location>
        <begin position="162"/>
        <end position="179"/>
    </location>
</feature>
<dbReference type="EMBL" id="CP010537">
    <property type="protein sequence ID" value="AJG22385.1"/>
    <property type="molecule type" value="Genomic_DNA"/>
</dbReference>
<dbReference type="RefSeq" id="WP_043353823.1">
    <property type="nucleotide sequence ID" value="NZ_CP010537.1"/>
</dbReference>
<feature type="transmembrane region" description="Helical" evidence="1">
    <location>
        <begin position="46"/>
        <end position="65"/>
    </location>
</feature>
<proteinExistence type="predicted"/>
<dbReference type="OrthoDB" id="7030644at2"/>
<name>A0A0C4YIC1_9BURK</name>
<accession>A0A0C4YIC1</accession>
<gene>
    <name evidence="2" type="ORF">RR42_s0795</name>
</gene>
<dbReference type="Proteomes" id="UP000031843">
    <property type="component" value="Chromosome secondary"/>
</dbReference>
<evidence type="ECO:0000313" key="3">
    <source>
        <dbReference type="Proteomes" id="UP000031843"/>
    </source>
</evidence>
<protein>
    <submittedName>
        <fullName evidence="2">Uncharacterized protein</fullName>
    </submittedName>
</protein>
<keyword evidence="1" id="KW-0812">Transmembrane</keyword>
<reference evidence="2 3" key="1">
    <citation type="journal article" date="2015" name="Genome Announc.">
        <title>Complete Genome Sequence of Cupriavidus basilensis 4G11, Isolated from the Oak Ridge Field Research Center Site.</title>
        <authorList>
            <person name="Ray J."/>
            <person name="Waters R.J."/>
            <person name="Skerker J.M."/>
            <person name="Kuehl J.V."/>
            <person name="Price M.N."/>
            <person name="Huang J."/>
            <person name="Chakraborty R."/>
            <person name="Arkin A.P."/>
            <person name="Deutschbauer A."/>
        </authorList>
    </citation>
    <scope>NUCLEOTIDE SEQUENCE [LARGE SCALE GENOMIC DNA]</scope>
    <source>
        <strain evidence="2">4G11</strain>
    </source>
</reference>
<feature type="transmembrane region" description="Helical" evidence="1">
    <location>
        <begin position="77"/>
        <end position="97"/>
    </location>
</feature>
<keyword evidence="1" id="KW-1133">Transmembrane helix</keyword>
<dbReference type="KEGG" id="cbw:RR42_s0795"/>
<keyword evidence="1" id="KW-0472">Membrane</keyword>